<keyword evidence="3" id="KW-1185">Reference proteome</keyword>
<feature type="region of interest" description="Disordered" evidence="1">
    <location>
        <begin position="1"/>
        <end position="24"/>
    </location>
</feature>
<name>V4M5Y2_EUTSA</name>
<gene>
    <name evidence="2" type="ORF">EUTSA_v10021812mg</name>
</gene>
<dbReference type="EMBL" id="KI517408">
    <property type="protein sequence ID" value="ESQ47708.1"/>
    <property type="molecule type" value="Genomic_DNA"/>
</dbReference>
<dbReference type="AlphaFoldDB" id="V4M5Y2"/>
<reference evidence="2 3" key="1">
    <citation type="journal article" date="2013" name="Front. Plant Sci.">
        <title>The Reference Genome of the Halophytic Plant Eutrema salsugineum.</title>
        <authorList>
            <person name="Yang R."/>
            <person name="Jarvis D.E."/>
            <person name="Chen H."/>
            <person name="Beilstein M.A."/>
            <person name="Grimwood J."/>
            <person name="Jenkins J."/>
            <person name="Shu S."/>
            <person name="Prochnik S."/>
            <person name="Xin M."/>
            <person name="Ma C."/>
            <person name="Schmutz J."/>
            <person name="Wing R.A."/>
            <person name="Mitchell-Olds T."/>
            <person name="Schumaker K.S."/>
            <person name="Wang X."/>
        </authorList>
    </citation>
    <scope>NUCLEOTIDE SEQUENCE [LARGE SCALE GENOMIC DNA]</scope>
</reference>
<dbReference type="KEGG" id="eus:EUTSA_v10021812mg"/>
<dbReference type="Proteomes" id="UP000030689">
    <property type="component" value="Unassembled WGS sequence"/>
</dbReference>
<feature type="compositionally biased region" description="Basic residues" evidence="1">
    <location>
        <begin position="10"/>
        <end position="20"/>
    </location>
</feature>
<evidence type="ECO:0000256" key="1">
    <source>
        <dbReference type="SAM" id="MobiDB-lite"/>
    </source>
</evidence>
<proteinExistence type="predicted"/>
<sequence length="106" mass="12590">MAFRIPPRERRQRQRARRRRINENRRPGVNIVGVDFRWILPGRSPSLDVRDRIERLPSSPNDILCCRFKLIGAESSPMVRSERRSPVKMIPPRVKNCRRRISHPVN</sequence>
<dbReference type="Gramene" id="ESQ47708">
    <property type="protein sequence ID" value="ESQ47708"/>
    <property type="gene ID" value="EUTSA_v10021812mg"/>
</dbReference>
<evidence type="ECO:0000313" key="3">
    <source>
        <dbReference type="Proteomes" id="UP000030689"/>
    </source>
</evidence>
<protein>
    <submittedName>
        <fullName evidence="2">Uncharacterized protein</fullName>
    </submittedName>
</protein>
<evidence type="ECO:0000313" key="2">
    <source>
        <dbReference type="EMBL" id="ESQ47708.1"/>
    </source>
</evidence>
<accession>V4M5Y2</accession>
<organism evidence="2 3">
    <name type="scientific">Eutrema salsugineum</name>
    <name type="common">Saltwater cress</name>
    <name type="synonym">Sisymbrium salsugineum</name>
    <dbReference type="NCBI Taxonomy" id="72664"/>
    <lineage>
        <taxon>Eukaryota</taxon>
        <taxon>Viridiplantae</taxon>
        <taxon>Streptophyta</taxon>
        <taxon>Embryophyta</taxon>
        <taxon>Tracheophyta</taxon>
        <taxon>Spermatophyta</taxon>
        <taxon>Magnoliopsida</taxon>
        <taxon>eudicotyledons</taxon>
        <taxon>Gunneridae</taxon>
        <taxon>Pentapetalae</taxon>
        <taxon>rosids</taxon>
        <taxon>malvids</taxon>
        <taxon>Brassicales</taxon>
        <taxon>Brassicaceae</taxon>
        <taxon>Eutremeae</taxon>
        <taxon>Eutrema</taxon>
    </lineage>
</organism>